<dbReference type="AlphaFoldDB" id="A0A368BRK5"/>
<sequence>MPRNNSRLKMSEYSKTNGHISVCSANYLRISKLLNASEKRSLTLRNKIKETIYSAQIDTQKLSNHTWICHLVFSNLNHKLLNSLQFVLNIYHDVELCEVASFNGHAPNKYPFSHENFPKSADEKLQQNRFLTEVLDMILTSGFYEK</sequence>
<dbReference type="InterPro" id="IPR009659">
    <property type="entry name" value="DUF1249"/>
</dbReference>
<organism evidence="1 2">
    <name type="scientific">SAR86 cluster bacterium</name>
    <dbReference type="NCBI Taxonomy" id="2030880"/>
    <lineage>
        <taxon>Bacteria</taxon>
        <taxon>Pseudomonadati</taxon>
        <taxon>Pseudomonadota</taxon>
        <taxon>Gammaproteobacteria</taxon>
        <taxon>SAR86 cluster</taxon>
    </lineage>
</organism>
<name>A0A368BRK5_9GAMM</name>
<evidence type="ECO:0000313" key="2">
    <source>
        <dbReference type="Proteomes" id="UP000252147"/>
    </source>
</evidence>
<proteinExistence type="predicted"/>
<accession>A0A368BRK5</accession>
<protein>
    <submittedName>
        <fullName evidence="1">DUF1249 domain-containing protein</fullName>
    </submittedName>
</protein>
<dbReference type="Proteomes" id="UP000252147">
    <property type="component" value="Unassembled WGS sequence"/>
</dbReference>
<gene>
    <name evidence="1" type="ORF">DBW97_00945</name>
</gene>
<dbReference type="Pfam" id="PF06853">
    <property type="entry name" value="DUF1249"/>
    <property type="match status" value="1"/>
</dbReference>
<evidence type="ECO:0000313" key="1">
    <source>
        <dbReference type="EMBL" id="RCL39326.1"/>
    </source>
</evidence>
<dbReference type="EMBL" id="QOPD01000001">
    <property type="protein sequence ID" value="RCL39326.1"/>
    <property type="molecule type" value="Genomic_DNA"/>
</dbReference>
<reference evidence="1 2" key="1">
    <citation type="journal article" date="2018" name="Microbiome">
        <title>Fine metagenomic profile of the Mediterranean stratified and mixed water columns revealed by assembly and recruitment.</title>
        <authorList>
            <person name="Haro-Moreno J.M."/>
            <person name="Lopez-Perez M."/>
            <person name="De La Torre J.R."/>
            <person name="Picazo A."/>
            <person name="Camacho A."/>
            <person name="Rodriguez-Valera F."/>
        </authorList>
    </citation>
    <scope>NUCLEOTIDE SEQUENCE [LARGE SCALE GENOMIC DNA]</scope>
    <source>
        <strain evidence="1">MED-G83</strain>
    </source>
</reference>
<comment type="caution">
    <text evidence="1">The sequence shown here is derived from an EMBL/GenBank/DDBJ whole genome shotgun (WGS) entry which is preliminary data.</text>
</comment>